<feature type="domain" description="AMP-binding enzyme C-terminal" evidence="4">
    <location>
        <begin position="478"/>
        <end position="555"/>
    </location>
</feature>
<dbReference type="FunFam" id="3.30.300.30:FF:000008">
    <property type="entry name" value="2,3-dihydroxybenzoate-AMP ligase"/>
    <property type="match status" value="1"/>
</dbReference>
<evidence type="ECO:0000259" key="4">
    <source>
        <dbReference type="Pfam" id="PF13193"/>
    </source>
</evidence>
<dbReference type="InterPro" id="IPR020845">
    <property type="entry name" value="AMP-binding_CS"/>
</dbReference>
<dbReference type="SUPFAM" id="SSF56801">
    <property type="entry name" value="Acetyl-CoA synthetase-like"/>
    <property type="match status" value="1"/>
</dbReference>
<comment type="similarity">
    <text evidence="1">Belongs to the ATP-dependent AMP-binding enzyme family.</text>
</comment>
<dbReference type="InterPro" id="IPR025110">
    <property type="entry name" value="AMP-bd_C"/>
</dbReference>
<dbReference type="GO" id="GO:0006631">
    <property type="term" value="P:fatty acid metabolic process"/>
    <property type="evidence" value="ECO:0007669"/>
    <property type="project" value="TreeGrafter"/>
</dbReference>
<dbReference type="PROSITE" id="PS00455">
    <property type="entry name" value="AMP_BINDING"/>
    <property type="match status" value="1"/>
</dbReference>
<dbReference type="GO" id="GO:0031956">
    <property type="term" value="F:medium-chain fatty acid-CoA ligase activity"/>
    <property type="evidence" value="ECO:0007669"/>
    <property type="project" value="TreeGrafter"/>
</dbReference>
<sequence length="584" mass="66192">MKGILQDRLNHLYDIYPVWERMTISQRLERTVSEYPDRTYIFTLQNSYTYRETEMWANHLAQGLFKLGIKRREHIASLLPNCPEFIFSKFAVSKVGCVNVPLNYKTRMEELEYLLKQSDSKYLITMDHFAGINYIDMLNEIDPDILSRGKSAKLPMLRHVIILSKENMQYENTIDFYNLIEQGKTASEKLKEAVRNIPQYSDEVSDILYTSGSTGRPKGAMLTHDALLRSAFATCLSRAYEDGRRIYFPLPLYHVFSYVEGVLAALFVGGTIIPQAVFNPQEALTLIEQSKANDMLIVPTVALALLNYPTLKEFDLSSLRSIMCASAPAPVWLWERLQKELVVNELCTAYGMTEVCAATMHTAPGDSNEVIATSIGRIMPGGCSGLPEYGWQNTQYKVVDPFTGEELPPGSEGEFACRGNIITTGYYQKPIETSEVIDKDGWLRTGDLGRIREDGYFELTGRSKELYIIGGENVAPKEIELILSRHPKINQAHVVGVPDVKMGEVGMAYITLNNRESASVEEIIEYCKDKLAKFKIPKYIKFISADEYPVTTTGKIQKFQLTQQAIEELNLQDVLEKMTSNKRK</sequence>
<protein>
    <recommendedName>
        <fullName evidence="7">AMP-dependent synthetase</fullName>
    </recommendedName>
</protein>
<dbReference type="RefSeq" id="WP_053415764.1">
    <property type="nucleotide sequence ID" value="NZ_LILB01000001.1"/>
</dbReference>
<dbReference type="InterPro" id="IPR045851">
    <property type="entry name" value="AMP-bd_C_sf"/>
</dbReference>
<dbReference type="PATRIC" id="fig|263475.3.peg.1165"/>
<dbReference type="GeneID" id="301135248"/>
<dbReference type="Gene3D" id="3.30.300.30">
    <property type="match status" value="1"/>
</dbReference>
<feature type="domain" description="AMP-dependent synthetase/ligase" evidence="3">
    <location>
        <begin position="28"/>
        <end position="427"/>
    </location>
</feature>
<dbReference type="AlphaFoldDB" id="A0A0M0LL45"/>
<dbReference type="PANTHER" id="PTHR43201">
    <property type="entry name" value="ACYL-COA SYNTHETASE"/>
    <property type="match status" value="1"/>
</dbReference>
<gene>
    <name evidence="5" type="ORF">AMD00_03900</name>
</gene>
<evidence type="ECO:0000313" key="5">
    <source>
        <dbReference type="EMBL" id="KOO51617.1"/>
    </source>
</evidence>
<evidence type="ECO:0000313" key="6">
    <source>
        <dbReference type="Proteomes" id="UP000036867"/>
    </source>
</evidence>
<reference evidence="6" key="1">
    <citation type="submission" date="2015-08" db="EMBL/GenBank/DDBJ databases">
        <title>Fjat-10028 dsm 16317.</title>
        <authorList>
            <person name="Liu B."/>
            <person name="Wang J."/>
            <person name="Zhu Y."/>
            <person name="Liu G."/>
            <person name="Chen Q."/>
            <person name="Chen Z."/>
            <person name="Lan J."/>
            <person name="Che J."/>
            <person name="Ge C."/>
            <person name="Shi H."/>
            <person name="Pan Z."/>
            <person name="Liu X."/>
        </authorList>
    </citation>
    <scope>NUCLEOTIDE SEQUENCE [LARGE SCALE GENOMIC DNA]</scope>
    <source>
        <strain evidence="6">DSM 16317</strain>
    </source>
</reference>
<keyword evidence="2" id="KW-0436">Ligase</keyword>
<dbReference type="Proteomes" id="UP000036867">
    <property type="component" value="Unassembled WGS sequence"/>
</dbReference>
<proteinExistence type="inferred from homology"/>
<dbReference type="EMBL" id="LILB01000001">
    <property type="protein sequence ID" value="KOO51617.1"/>
    <property type="molecule type" value="Genomic_DNA"/>
</dbReference>
<evidence type="ECO:0008006" key="7">
    <source>
        <dbReference type="Google" id="ProtNLM"/>
    </source>
</evidence>
<keyword evidence="6" id="KW-1185">Reference proteome</keyword>
<dbReference type="PANTHER" id="PTHR43201:SF5">
    <property type="entry name" value="MEDIUM-CHAIN ACYL-COA LIGASE ACSF2, MITOCHONDRIAL"/>
    <property type="match status" value="1"/>
</dbReference>
<dbReference type="Gene3D" id="3.40.50.12780">
    <property type="entry name" value="N-terminal domain of ligase-like"/>
    <property type="match status" value="1"/>
</dbReference>
<comment type="caution">
    <text evidence="5">The sequence shown here is derived from an EMBL/GenBank/DDBJ whole genome shotgun (WGS) entry which is preliminary data.</text>
</comment>
<evidence type="ECO:0000256" key="1">
    <source>
        <dbReference type="ARBA" id="ARBA00006432"/>
    </source>
</evidence>
<dbReference type="Pfam" id="PF13193">
    <property type="entry name" value="AMP-binding_C"/>
    <property type="match status" value="1"/>
</dbReference>
<dbReference type="STRING" id="263475.AMD00_03900"/>
<evidence type="ECO:0000259" key="3">
    <source>
        <dbReference type="Pfam" id="PF00501"/>
    </source>
</evidence>
<dbReference type="InterPro" id="IPR000873">
    <property type="entry name" value="AMP-dep_synth/lig_dom"/>
</dbReference>
<accession>A0A0M0LL45</accession>
<evidence type="ECO:0000256" key="2">
    <source>
        <dbReference type="ARBA" id="ARBA00022598"/>
    </source>
</evidence>
<dbReference type="InterPro" id="IPR042099">
    <property type="entry name" value="ANL_N_sf"/>
</dbReference>
<dbReference type="Pfam" id="PF00501">
    <property type="entry name" value="AMP-binding"/>
    <property type="match status" value="1"/>
</dbReference>
<organism evidence="5 6">
    <name type="scientific">Viridibacillus arvi</name>
    <dbReference type="NCBI Taxonomy" id="263475"/>
    <lineage>
        <taxon>Bacteria</taxon>
        <taxon>Bacillati</taxon>
        <taxon>Bacillota</taxon>
        <taxon>Bacilli</taxon>
        <taxon>Bacillales</taxon>
        <taxon>Caryophanaceae</taxon>
        <taxon>Viridibacillus</taxon>
    </lineage>
</organism>
<name>A0A0M0LL45_9BACL</name>